<protein>
    <submittedName>
        <fullName evidence="3">IS5 family transposase</fullName>
    </submittedName>
</protein>
<keyword evidence="4" id="KW-1185">Reference proteome</keyword>
<dbReference type="GO" id="GO:0004803">
    <property type="term" value="F:transposase activity"/>
    <property type="evidence" value="ECO:0007669"/>
    <property type="project" value="InterPro"/>
</dbReference>
<proteinExistence type="predicted"/>
<dbReference type="GO" id="GO:0006313">
    <property type="term" value="P:DNA transposition"/>
    <property type="evidence" value="ECO:0007669"/>
    <property type="project" value="InterPro"/>
</dbReference>
<dbReference type="Proteomes" id="UP000324974">
    <property type="component" value="Chromosome"/>
</dbReference>
<reference evidence="4" key="1">
    <citation type="submission" date="2019-08" db="EMBL/GenBank/DDBJ databases">
        <title>Limnoglobus roseus gen. nov., sp. nov., a novel freshwater planctomycete with a giant genome from the family Gemmataceae.</title>
        <authorList>
            <person name="Kulichevskaya I.S."/>
            <person name="Naumoff D.G."/>
            <person name="Miroshnikov K."/>
            <person name="Ivanova A."/>
            <person name="Philippov D.A."/>
            <person name="Hakobyan A."/>
            <person name="Rijpstra I.C."/>
            <person name="Sinninghe Damste J.S."/>
            <person name="Liesack W."/>
            <person name="Dedysh S.N."/>
        </authorList>
    </citation>
    <scope>NUCLEOTIDE SEQUENCE [LARGE SCALE GENOMIC DNA]</scope>
    <source>
        <strain evidence="4">PX52</strain>
    </source>
</reference>
<evidence type="ECO:0000259" key="2">
    <source>
        <dbReference type="Pfam" id="PF01609"/>
    </source>
</evidence>
<gene>
    <name evidence="3" type="ORF">PX52LOC_05427</name>
</gene>
<name>A0A5C1AJN4_9BACT</name>
<feature type="domain" description="Transposase IS4-like" evidence="2">
    <location>
        <begin position="109"/>
        <end position="182"/>
    </location>
</feature>
<dbReference type="AlphaFoldDB" id="A0A5C1AJN4"/>
<dbReference type="PANTHER" id="PTHR30007:SF0">
    <property type="entry name" value="TRANSPOSASE"/>
    <property type="match status" value="1"/>
</dbReference>
<dbReference type="GO" id="GO:0003677">
    <property type="term" value="F:DNA binding"/>
    <property type="evidence" value="ECO:0007669"/>
    <property type="project" value="InterPro"/>
</dbReference>
<dbReference type="PANTHER" id="PTHR30007">
    <property type="entry name" value="PHP DOMAIN PROTEIN"/>
    <property type="match status" value="1"/>
</dbReference>
<feature type="compositionally biased region" description="Basic and acidic residues" evidence="1">
    <location>
        <begin position="1"/>
        <end position="41"/>
    </location>
</feature>
<feature type="region of interest" description="Disordered" evidence="1">
    <location>
        <begin position="89"/>
        <end position="123"/>
    </location>
</feature>
<dbReference type="KEGG" id="lrs:PX52LOC_05427"/>
<dbReference type="InterPro" id="IPR002559">
    <property type="entry name" value="Transposase_11"/>
</dbReference>
<evidence type="ECO:0000313" key="4">
    <source>
        <dbReference type="Proteomes" id="UP000324974"/>
    </source>
</evidence>
<evidence type="ECO:0000313" key="3">
    <source>
        <dbReference type="EMBL" id="QEL18403.1"/>
    </source>
</evidence>
<organism evidence="3 4">
    <name type="scientific">Limnoglobus roseus</name>
    <dbReference type="NCBI Taxonomy" id="2598579"/>
    <lineage>
        <taxon>Bacteria</taxon>
        <taxon>Pseudomonadati</taxon>
        <taxon>Planctomycetota</taxon>
        <taxon>Planctomycetia</taxon>
        <taxon>Gemmatales</taxon>
        <taxon>Gemmataceae</taxon>
        <taxon>Limnoglobus</taxon>
    </lineage>
</organism>
<feature type="region of interest" description="Disordered" evidence="1">
    <location>
        <begin position="1"/>
        <end position="53"/>
    </location>
</feature>
<dbReference type="Pfam" id="PF01609">
    <property type="entry name" value="DDE_Tnp_1"/>
    <property type="match status" value="1"/>
</dbReference>
<evidence type="ECO:0000256" key="1">
    <source>
        <dbReference type="SAM" id="MobiDB-lite"/>
    </source>
</evidence>
<accession>A0A5C1AJN4</accession>
<sequence>MARGGLKQDRDVAGGKEPEERVTKSKFRDDQSWDVSGDKRMIHGPGTRCPQGSFTAVAENRRDAGTKWRPSGRSRFRRPAGGWDFYLGLSKSPESRPTAAKLDGRAVQSTPESGGRAGYDGAKKNGSKVHIAVDTPGHLPALKVTAANEQWRARVADLTARRQKVTGGTVEVVFADPGYTWDDAAGQEGGYGIRRWVGERSFA</sequence>
<dbReference type="EMBL" id="CP042425">
    <property type="protein sequence ID" value="QEL18403.1"/>
    <property type="molecule type" value="Genomic_DNA"/>
</dbReference>